<protein>
    <recommendedName>
        <fullName evidence="8">C2H2-type domain-containing protein</fullName>
    </recommendedName>
</protein>
<dbReference type="Proteomes" id="UP001157974">
    <property type="component" value="Unassembled WGS sequence"/>
</dbReference>
<sequence>MLGTGTGMERRRPLLLDINFLCGKYDEEQYFLPSPGTPPTDGSQDKEARTTCNMCMKRLSSLGNLRVHMRVVHGASKDYECEMCFKKFGTKNNMQRHIDMVHRKQRPYECLQCRRRFLTKSCVKRHQNSFQKCKTLQTNHSSFMLISP</sequence>
<keyword evidence="4 7" id="KW-0863">Zinc-finger</keyword>
<dbReference type="InterPro" id="IPR013087">
    <property type="entry name" value="Znf_C2H2_type"/>
</dbReference>
<keyword evidence="6" id="KW-0539">Nucleus</keyword>
<dbReference type="PANTHER" id="PTHR16515">
    <property type="entry name" value="PR DOMAIN ZINC FINGER PROTEIN"/>
    <property type="match status" value="1"/>
</dbReference>
<dbReference type="GO" id="GO:0008270">
    <property type="term" value="F:zinc ion binding"/>
    <property type="evidence" value="ECO:0007669"/>
    <property type="project" value="UniProtKB-KW"/>
</dbReference>
<dbReference type="PROSITE" id="PS00028">
    <property type="entry name" value="ZINC_FINGER_C2H2_1"/>
    <property type="match status" value="2"/>
</dbReference>
<proteinExistence type="predicted"/>
<dbReference type="PROSITE" id="PS50157">
    <property type="entry name" value="ZINC_FINGER_C2H2_2"/>
    <property type="match status" value="2"/>
</dbReference>
<dbReference type="FunFam" id="3.30.160.60:FF:000446">
    <property type="entry name" value="Zinc finger protein"/>
    <property type="match status" value="1"/>
</dbReference>
<dbReference type="InterPro" id="IPR050331">
    <property type="entry name" value="Zinc_finger"/>
</dbReference>
<accession>A0AAV8UV54</accession>
<feature type="domain" description="C2H2-type" evidence="8">
    <location>
        <begin position="50"/>
        <end position="78"/>
    </location>
</feature>
<evidence type="ECO:0000256" key="1">
    <source>
        <dbReference type="ARBA" id="ARBA00004123"/>
    </source>
</evidence>
<name>A0AAV8UV54_9RHOD</name>
<keyword evidence="10" id="KW-1185">Reference proteome</keyword>
<evidence type="ECO:0000256" key="6">
    <source>
        <dbReference type="ARBA" id="ARBA00023242"/>
    </source>
</evidence>
<dbReference type="EMBL" id="JAMWBK010000003">
    <property type="protein sequence ID" value="KAJ8906455.1"/>
    <property type="molecule type" value="Genomic_DNA"/>
</dbReference>
<reference evidence="9 10" key="1">
    <citation type="journal article" date="2023" name="Nat. Commun.">
        <title>Origin of minicircular mitochondrial genomes in red algae.</title>
        <authorList>
            <person name="Lee Y."/>
            <person name="Cho C.H."/>
            <person name="Lee Y.M."/>
            <person name="Park S.I."/>
            <person name="Yang J.H."/>
            <person name="West J.A."/>
            <person name="Bhattacharya D."/>
            <person name="Yoon H.S."/>
        </authorList>
    </citation>
    <scope>NUCLEOTIDE SEQUENCE [LARGE SCALE GENOMIC DNA]</scope>
    <source>
        <strain evidence="9 10">CCMP1338</strain>
        <tissue evidence="9">Whole cell</tissue>
    </source>
</reference>
<evidence type="ECO:0000256" key="7">
    <source>
        <dbReference type="PROSITE-ProRule" id="PRU00042"/>
    </source>
</evidence>
<gene>
    <name evidence="9" type="ORF">NDN08_002948</name>
</gene>
<dbReference type="SMART" id="SM00355">
    <property type="entry name" value="ZnF_C2H2"/>
    <property type="match status" value="3"/>
</dbReference>
<dbReference type="PANTHER" id="PTHR16515:SF49">
    <property type="entry name" value="GASTRULA ZINC FINGER PROTEIN XLCGF49.1-LIKE-RELATED"/>
    <property type="match status" value="1"/>
</dbReference>
<comment type="subcellular location">
    <subcellularLocation>
        <location evidence="1">Nucleus</location>
    </subcellularLocation>
</comment>
<evidence type="ECO:0000259" key="8">
    <source>
        <dbReference type="PROSITE" id="PS50157"/>
    </source>
</evidence>
<dbReference type="Gene3D" id="3.30.160.60">
    <property type="entry name" value="Classic Zinc Finger"/>
    <property type="match status" value="2"/>
</dbReference>
<dbReference type="Pfam" id="PF13894">
    <property type="entry name" value="zf-C2H2_4"/>
    <property type="match status" value="1"/>
</dbReference>
<dbReference type="InterPro" id="IPR036236">
    <property type="entry name" value="Znf_C2H2_sf"/>
</dbReference>
<organism evidence="9 10">
    <name type="scientific">Rhodosorus marinus</name>
    <dbReference type="NCBI Taxonomy" id="101924"/>
    <lineage>
        <taxon>Eukaryota</taxon>
        <taxon>Rhodophyta</taxon>
        <taxon>Stylonematophyceae</taxon>
        <taxon>Stylonematales</taxon>
        <taxon>Stylonemataceae</taxon>
        <taxon>Rhodosorus</taxon>
    </lineage>
</organism>
<feature type="domain" description="C2H2-type" evidence="8">
    <location>
        <begin position="79"/>
        <end position="107"/>
    </location>
</feature>
<keyword evidence="3" id="KW-0677">Repeat</keyword>
<dbReference type="GO" id="GO:0005634">
    <property type="term" value="C:nucleus"/>
    <property type="evidence" value="ECO:0007669"/>
    <property type="project" value="UniProtKB-SubCell"/>
</dbReference>
<evidence type="ECO:0000313" key="10">
    <source>
        <dbReference type="Proteomes" id="UP001157974"/>
    </source>
</evidence>
<keyword evidence="5" id="KW-0862">Zinc</keyword>
<dbReference type="GO" id="GO:0010468">
    <property type="term" value="P:regulation of gene expression"/>
    <property type="evidence" value="ECO:0007669"/>
    <property type="project" value="TreeGrafter"/>
</dbReference>
<dbReference type="AlphaFoldDB" id="A0AAV8UV54"/>
<evidence type="ECO:0000313" key="9">
    <source>
        <dbReference type="EMBL" id="KAJ8906455.1"/>
    </source>
</evidence>
<dbReference type="Pfam" id="PF00096">
    <property type="entry name" value="zf-C2H2"/>
    <property type="match status" value="1"/>
</dbReference>
<evidence type="ECO:0000256" key="5">
    <source>
        <dbReference type="ARBA" id="ARBA00022833"/>
    </source>
</evidence>
<evidence type="ECO:0000256" key="3">
    <source>
        <dbReference type="ARBA" id="ARBA00022737"/>
    </source>
</evidence>
<keyword evidence="2" id="KW-0479">Metal-binding</keyword>
<evidence type="ECO:0000256" key="2">
    <source>
        <dbReference type="ARBA" id="ARBA00022723"/>
    </source>
</evidence>
<evidence type="ECO:0000256" key="4">
    <source>
        <dbReference type="ARBA" id="ARBA00022771"/>
    </source>
</evidence>
<dbReference type="SUPFAM" id="SSF57667">
    <property type="entry name" value="beta-beta-alpha zinc fingers"/>
    <property type="match status" value="2"/>
</dbReference>
<comment type="caution">
    <text evidence="9">The sequence shown here is derived from an EMBL/GenBank/DDBJ whole genome shotgun (WGS) entry which is preliminary data.</text>
</comment>